<accession>A0A8W8LVV5</accession>
<feature type="signal peptide" evidence="2">
    <location>
        <begin position="1"/>
        <end position="25"/>
    </location>
</feature>
<feature type="chain" id="PRO_5042431694" evidence="2">
    <location>
        <begin position="26"/>
        <end position="353"/>
    </location>
</feature>
<reference evidence="3" key="1">
    <citation type="submission" date="2022-08" db="UniProtKB">
        <authorList>
            <consortium name="EnsemblMetazoa"/>
        </authorList>
    </citation>
    <scope>IDENTIFICATION</scope>
    <source>
        <strain evidence="3">05x7-T-G4-1.051#20</strain>
    </source>
</reference>
<dbReference type="EnsemblMetazoa" id="G30331.1">
    <property type="protein sequence ID" value="G30331.1:cds"/>
    <property type="gene ID" value="G30331"/>
</dbReference>
<feature type="transmembrane region" description="Helical" evidence="1">
    <location>
        <begin position="166"/>
        <end position="187"/>
    </location>
</feature>
<keyword evidence="2" id="KW-0732">Signal</keyword>
<protein>
    <submittedName>
        <fullName evidence="3">Uncharacterized protein</fullName>
    </submittedName>
</protein>
<keyword evidence="1" id="KW-1133">Transmembrane helix</keyword>
<evidence type="ECO:0000313" key="3">
    <source>
        <dbReference type="EnsemblMetazoa" id="G30331.2:cds"/>
    </source>
</evidence>
<organism evidence="3 4">
    <name type="scientific">Magallana gigas</name>
    <name type="common">Pacific oyster</name>
    <name type="synonym">Crassostrea gigas</name>
    <dbReference type="NCBI Taxonomy" id="29159"/>
    <lineage>
        <taxon>Eukaryota</taxon>
        <taxon>Metazoa</taxon>
        <taxon>Spiralia</taxon>
        <taxon>Lophotrochozoa</taxon>
        <taxon>Mollusca</taxon>
        <taxon>Bivalvia</taxon>
        <taxon>Autobranchia</taxon>
        <taxon>Pteriomorphia</taxon>
        <taxon>Ostreida</taxon>
        <taxon>Ostreoidea</taxon>
        <taxon>Ostreidae</taxon>
        <taxon>Magallana</taxon>
    </lineage>
</organism>
<name>A0A8W8LVV5_MAGGI</name>
<dbReference type="AlphaFoldDB" id="A0A8W8LVV5"/>
<keyword evidence="1" id="KW-0812">Transmembrane</keyword>
<sequence>MIVGKTSLVSYLICSYFLFALDVYAEKVDSEMCLEQAVTIHALLNENICPYHLLGYSEGFRGCTVRCKAKYTNNNKFYGARHCVGYNMSFHINGSLTSKFKAFPCGITNCILELIEFECTFTEENSELENLDKTEAHKAPGNKTDNINHKNTTAANGKCIDAASSVVIGLSCVLGGSLLGISAFVFVKQLRTKQRRLQLPPVFYQPNYGDGGDIPEERIVTIANSSETEYADIEETIKMVAKAVQVPSYKEDSSSETRSRENIYHHLSLIEDTVNKENSALISSDSIPNSFADDMILSNKGSPSFKSVVICTDSSSSKSNGNSKVSPTGSARSDRYYALEKEYLIFDFNNGKT</sequence>
<evidence type="ECO:0000256" key="2">
    <source>
        <dbReference type="SAM" id="SignalP"/>
    </source>
</evidence>
<evidence type="ECO:0000313" key="4">
    <source>
        <dbReference type="Proteomes" id="UP000005408"/>
    </source>
</evidence>
<keyword evidence="1" id="KW-0472">Membrane</keyword>
<dbReference type="EnsemblMetazoa" id="G30331.2">
    <property type="protein sequence ID" value="G30331.2:cds"/>
    <property type="gene ID" value="G30331"/>
</dbReference>
<proteinExistence type="predicted"/>
<dbReference type="OrthoDB" id="6194673at2759"/>
<keyword evidence="4" id="KW-1185">Reference proteome</keyword>
<evidence type="ECO:0000256" key="1">
    <source>
        <dbReference type="SAM" id="Phobius"/>
    </source>
</evidence>
<dbReference type="Proteomes" id="UP000005408">
    <property type="component" value="Unassembled WGS sequence"/>
</dbReference>